<dbReference type="GO" id="GO:0000160">
    <property type="term" value="P:phosphorelay signal transduction system"/>
    <property type="evidence" value="ECO:0007669"/>
    <property type="project" value="InterPro"/>
</dbReference>
<dbReference type="Proteomes" id="UP000425817">
    <property type="component" value="Chromosome"/>
</dbReference>
<name>A0A6I6H4U3_VARPD</name>
<evidence type="ECO:0000313" key="4">
    <source>
        <dbReference type="Proteomes" id="UP000425817"/>
    </source>
</evidence>
<reference evidence="3 4" key="1">
    <citation type="submission" date="2019-12" db="EMBL/GenBank/DDBJ databases">
        <title>Hybrid Genome Assemblies of two High G+C Isolates from Undergraduate Microbiology Courses.</title>
        <authorList>
            <person name="Ne Ville C.J."/>
            <person name="Enright D."/>
            <person name="Hernandez I."/>
            <person name="Dodsworth J."/>
            <person name="Orwin P.M."/>
        </authorList>
    </citation>
    <scope>NUCLEOTIDE SEQUENCE [LARGE SCALE GENOMIC DNA]</scope>
    <source>
        <strain evidence="3 4">CSUSB</strain>
    </source>
</reference>
<sequence>MSQSSIVDDPKDLSRCVHDARNALAAISSASEVLARVELPHDVLHEAAVVVSRQVRQLSARMSELVVHAQRAAGEPGRALVVSDDARLLAVLGGLLSDAGYKVDLAASSDGGYHALMKRVPEIAVVDVRTSTGTALSMARRAREAGFEGRMVAVWGSSLAQEQQDKGGIAGFDAVLARTFEPAALRAAIA</sequence>
<feature type="domain" description="Response regulatory" evidence="2">
    <location>
        <begin position="78"/>
        <end position="190"/>
    </location>
</feature>
<feature type="modified residue" description="4-aspartylphosphate" evidence="1">
    <location>
        <position position="127"/>
    </location>
</feature>
<proteinExistence type="predicted"/>
<keyword evidence="1" id="KW-0597">Phosphoprotein</keyword>
<protein>
    <recommendedName>
        <fullName evidence="2">Response regulatory domain-containing protein</fullName>
    </recommendedName>
</protein>
<accession>A0A6I6H4U3</accession>
<dbReference type="OrthoDB" id="8849348at2"/>
<dbReference type="Gene3D" id="3.40.50.2300">
    <property type="match status" value="1"/>
</dbReference>
<dbReference type="PROSITE" id="PS50110">
    <property type="entry name" value="RESPONSE_REGULATORY"/>
    <property type="match status" value="1"/>
</dbReference>
<evidence type="ECO:0000256" key="1">
    <source>
        <dbReference type="PROSITE-ProRule" id="PRU00169"/>
    </source>
</evidence>
<dbReference type="InterPro" id="IPR001789">
    <property type="entry name" value="Sig_transdc_resp-reg_receiver"/>
</dbReference>
<dbReference type="EMBL" id="CP046622">
    <property type="protein sequence ID" value="QGW81882.1"/>
    <property type="molecule type" value="Genomic_DNA"/>
</dbReference>
<dbReference type="SUPFAM" id="SSF52172">
    <property type="entry name" value="CheY-like"/>
    <property type="match status" value="1"/>
</dbReference>
<evidence type="ECO:0000259" key="2">
    <source>
        <dbReference type="PROSITE" id="PS50110"/>
    </source>
</evidence>
<dbReference type="RefSeq" id="WP_157613266.1">
    <property type="nucleotide sequence ID" value="NZ_CP046622.1"/>
</dbReference>
<dbReference type="AlphaFoldDB" id="A0A6I6H4U3"/>
<evidence type="ECO:0000313" key="3">
    <source>
        <dbReference type="EMBL" id="QGW81882.1"/>
    </source>
</evidence>
<gene>
    <name evidence="3" type="ORF">GOQ09_09885</name>
</gene>
<organism evidence="3 4">
    <name type="scientific">Variovorax paradoxus</name>
    <dbReference type="NCBI Taxonomy" id="34073"/>
    <lineage>
        <taxon>Bacteria</taxon>
        <taxon>Pseudomonadati</taxon>
        <taxon>Pseudomonadota</taxon>
        <taxon>Betaproteobacteria</taxon>
        <taxon>Burkholderiales</taxon>
        <taxon>Comamonadaceae</taxon>
        <taxon>Variovorax</taxon>
    </lineage>
</organism>
<dbReference type="InterPro" id="IPR011006">
    <property type="entry name" value="CheY-like_superfamily"/>
</dbReference>